<evidence type="ECO:0000256" key="2">
    <source>
        <dbReference type="ARBA" id="ARBA00022692"/>
    </source>
</evidence>
<dbReference type="WBParaSite" id="MBELARI_LOCUS20972">
    <property type="protein sequence ID" value="MBELARI_LOCUS20972"/>
    <property type="gene ID" value="MBELARI_LOCUS20972"/>
</dbReference>
<dbReference type="GO" id="GO:0043495">
    <property type="term" value="F:protein-membrane adaptor activity"/>
    <property type="evidence" value="ECO:0007669"/>
    <property type="project" value="TreeGrafter"/>
</dbReference>
<evidence type="ECO:0000256" key="4">
    <source>
        <dbReference type="ARBA" id="ARBA00023136"/>
    </source>
</evidence>
<dbReference type="PROSITE" id="PS51469">
    <property type="entry name" value="SUN"/>
    <property type="match status" value="1"/>
</dbReference>
<accession>A0AAF3F353</accession>
<keyword evidence="2 5" id="KW-0812">Transmembrane</keyword>
<dbReference type="AlphaFoldDB" id="A0AAF3F353"/>
<comment type="subcellular location">
    <subcellularLocation>
        <location evidence="1">Membrane</location>
    </subcellularLocation>
</comment>
<dbReference type="Gene3D" id="2.60.120.260">
    <property type="entry name" value="Galactose-binding domain-like"/>
    <property type="match status" value="1"/>
</dbReference>
<dbReference type="PANTHER" id="PTHR12911:SF8">
    <property type="entry name" value="KLAROID PROTEIN-RELATED"/>
    <property type="match status" value="1"/>
</dbReference>
<name>A0AAF3F353_9BILA</name>
<evidence type="ECO:0000256" key="3">
    <source>
        <dbReference type="ARBA" id="ARBA00022989"/>
    </source>
</evidence>
<evidence type="ECO:0000256" key="1">
    <source>
        <dbReference type="ARBA" id="ARBA00004370"/>
    </source>
</evidence>
<keyword evidence="4 5" id="KW-0472">Membrane</keyword>
<dbReference type="InterPro" id="IPR012919">
    <property type="entry name" value="SUN_dom"/>
</dbReference>
<sequence>MSATTHSIDSRRSSSTSERIGQWFGSPYTRAMQFDESRMITPYRSLGQSSPGFCRKRFLAKMLANERGQMVSTLVGVILVLVLALIFGGIYTRSGKTELVPVSSVQSTHSEELAKRFTKLQETLQAYVSEQLRIDQQFMKLQLKEQYTSLVQEIRGQCNQYADYQRDIIIKWQRNERAFQEHFDRLSLKEEEFADRIDKVMQSFARSIAAVKEDIKLANEWNNATSTPTEDEFNFASAQYGAFFIASQSTATLRPKINNQLLDMFMKVETSKYPLIDRAEPLQPGDCWCFNDHSGTYAVQLAAPVFIERFEYTHTKWEQAGAPPLSAPRTLQLWGCNSSSDVECSFLAECVYALNSNSHKLTCYVDQRRNSKPVSSVELRVTGNHGQEHTCLYSFRVFGTRYSQPSKIPTL</sequence>
<dbReference type="PANTHER" id="PTHR12911">
    <property type="entry name" value="SAD1/UNC-84-LIKE PROTEIN-RELATED"/>
    <property type="match status" value="1"/>
</dbReference>
<protein>
    <submittedName>
        <fullName evidence="8">SUN domain-containing protein</fullName>
    </submittedName>
</protein>
<dbReference type="Pfam" id="PF07738">
    <property type="entry name" value="Sad1_UNC"/>
    <property type="match status" value="1"/>
</dbReference>
<proteinExistence type="predicted"/>
<dbReference type="InterPro" id="IPR045119">
    <property type="entry name" value="SUN1-5"/>
</dbReference>
<dbReference type="GO" id="GO:0034993">
    <property type="term" value="C:meiotic nuclear membrane microtubule tethering complex"/>
    <property type="evidence" value="ECO:0007669"/>
    <property type="project" value="TreeGrafter"/>
</dbReference>
<evidence type="ECO:0000313" key="8">
    <source>
        <dbReference type="WBParaSite" id="MBELARI_LOCUS20972"/>
    </source>
</evidence>
<evidence type="ECO:0000259" key="6">
    <source>
        <dbReference type="PROSITE" id="PS51469"/>
    </source>
</evidence>
<keyword evidence="3 5" id="KW-1133">Transmembrane helix</keyword>
<feature type="transmembrane region" description="Helical" evidence="5">
    <location>
        <begin position="71"/>
        <end position="91"/>
    </location>
</feature>
<dbReference type="Proteomes" id="UP000887575">
    <property type="component" value="Unassembled WGS sequence"/>
</dbReference>
<organism evidence="7 8">
    <name type="scientific">Mesorhabditis belari</name>
    <dbReference type="NCBI Taxonomy" id="2138241"/>
    <lineage>
        <taxon>Eukaryota</taxon>
        <taxon>Metazoa</taxon>
        <taxon>Ecdysozoa</taxon>
        <taxon>Nematoda</taxon>
        <taxon>Chromadorea</taxon>
        <taxon>Rhabditida</taxon>
        <taxon>Rhabditina</taxon>
        <taxon>Rhabditomorpha</taxon>
        <taxon>Rhabditoidea</taxon>
        <taxon>Rhabditidae</taxon>
        <taxon>Mesorhabditinae</taxon>
        <taxon>Mesorhabditis</taxon>
    </lineage>
</organism>
<evidence type="ECO:0000313" key="7">
    <source>
        <dbReference type="Proteomes" id="UP000887575"/>
    </source>
</evidence>
<reference evidence="8" key="1">
    <citation type="submission" date="2024-02" db="UniProtKB">
        <authorList>
            <consortium name="WormBaseParasite"/>
        </authorList>
    </citation>
    <scope>IDENTIFICATION</scope>
</reference>
<feature type="domain" description="SUN" evidence="6">
    <location>
        <begin position="221"/>
        <end position="402"/>
    </location>
</feature>
<evidence type="ECO:0000256" key="5">
    <source>
        <dbReference type="SAM" id="Phobius"/>
    </source>
</evidence>
<keyword evidence="7" id="KW-1185">Reference proteome</keyword>